<proteinExistence type="predicted"/>
<dbReference type="Proteomes" id="UP001328107">
    <property type="component" value="Unassembled WGS sequence"/>
</dbReference>
<organism evidence="2 3">
    <name type="scientific">Pristionchus mayeri</name>
    <dbReference type="NCBI Taxonomy" id="1317129"/>
    <lineage>
        <taxon>Eukaryota</taxon>
        <taxon>Metazoa</taxon>
        <taxon>Ecdysozoa</taxon>
        <taxon>Nematoda</taxon>
        <taxon>Chromadorea</taxon>
        <taxon>Rhabditida</taxon>
        <taxon>Rhabditina</taxon>
        <taxon>Diplogasteromorpha</taxon>
        <taxon>Diplogasteroidea</taxon>
        <taxon>Neodiplogasteridae</taxon>
        <taxon>Pristionchus</taxon>
    </lineage>
</organism>
<keyword evidence="1" id="KW-0732">Signal</keyword>
<feature type="non-terminal residue" evidence="2">
    <location>
        <position position="1"/>
    </location>
</feature>
<protein>
    <submittedName>
        <fullName evidence="2">Uncharacterized protein</fullName>
    </submittedName>
</protein>
<keyword evidence="3" id="KW-1185">Reference proteome</keyword>
<comment type="caution">
    <text evidence="2">The sequence shown here is derived from an EMBL/GenBank/DDBJ whole genome shotgun (WGS) entry which is preliminary data.</text>
</comment>
<dbReference type="EMBL" id="BTRK01000005">
    <property type="protein sequence ID" value="GMR54493.1"/>
    <property type="molecule type" value="Genomic_DNA"/>
</dbReference>
<sequence length="76" mass="8847">LLGIVLLATCSSFFRAEEVIHTRTCPGTDCKEGCEKIKYKTLPTTDWRGERYEMTCEGGYEMSFPKESWKFGWNWP</sequence>
<evidence type="ECO:0000313" key="3">
    <source>
        <dbReference type="Proteomes" id="UP001328107"/>
    </source>
</evidence>
<feature type="signal peptide" evidence="1">
    <location>
        <begin position="1"/>
        <end position="16"/>
    </location>
</feature>
<gene>
    <name evidence="2" type="ORF">PMAYCL1PPCAC_24688</name>
</gene>
<reference evidence="3" key="1">
    <citation type="submission" date="2022-10" db="EMBL/GenBank/DDBJ databases">
        <title>Genome assembly of Pristionchus species.</title>
        <authorList>
            <person name="Yoshida K."/>
            <person name="Sommer R.J."/>
        </authorList>
    </citation>
    <scope>NUCLEOTIDE SEQUENCE [LARGE SCALE GENOMIC DNA]</scope>
    <source>
        <strain evidence="3">RS5460</strain>
    </source>
</reference>
<feature type="non-terminal residue" evidence="2">
    <location>
        <position position="76"/>
    </location>
</feature>
<evidence type="ECO:0000313" key="2">
    <source>
        <dbReference type="EMBL" id="GMR54493.1"/>
    </source>
</evidence>
<name>A0AAN5I6S2_9BILA</name>
<evidence type="ECO:0000256" key="1">
    <source>
        <dbReference type="SAM" id="SignalP"/>
    </source>
</evidence>
<accession>A0AAN5I6S2</accession>
<feature type="chain" id="PRO_5042995587" evidence="1">
    <location>
        <begin position="17"/>
        <end position="76"/>
    </location>
</feature>
<dbReference type="AlphaFoldDB" id="A0AAN5I6S2"/>